<evidence type="ECO:0000313" key="1">
    <source>
        <dbReference type="EMBL" id="KAK2031555.1"/>
    </source>
</evidence>
<dbReference type="AlphaFoldDB" id="A0AAD9HM49"/>
<name>A0AAD9HM49_9PEZI</name>
<keyword evidence="2" id="KW-1185">Reference proteome</keyword>
<proteinExistence type="predicted"/>
<reference evidence="1" key="1">
    <citation type="submission" date="2021-06" db="EMBL/GenBank/DDBJ databases">
        <title>Comparative genomics, transcriptomics and evolutionary studies reveal genomic signatures of adaptation to plant cell wall in hemibiotrophic fungi.</title>
        <authorList>
            <consortium name="DOE Joint Genome Institute"/>
            <person name="Baroncelli R."/>
            <person name="Diaz J.F."/>
            <person name="Benocci T."/>
            <person name="Peng M."/>
            <person name="Battaglia E."/>
            <person name="Haridas S."/>
            <person name="Andreopoulos W."/>
            <person name="Labutti K."/>
            <person name="Pangilinan J."/>
            <person name="Floch G.L."/>
            <person name="Makela M.R."/>
            <person name="Henrissat B."/>
            <person name="Grigoriev I.V."/>
            <person name="Crouch J.A."/>
            <person name="De Vries R.P."/>
            <person name="Sukno S.A."/>
            <person name="Thon M.R."/>
        </authorList>
    </citation>
    <scope>NUCLEOTIDE SEQUENCE</scope>
    <source>
        <strain evidence="1">MAFF235873</strain>
    </source>
</reference>
<evidence type="ECO:0000313" key="2">
    <source>
        <dbReference type="Proteomes" id="UP001232148"/>
    </source>
</evidence>
<comment type="caution">
    <text evidence="1">The sequence shown here is derived from an EMBL/GenBank/DDBJ whole genome shotgun (WGS) entry which is preliminary data.</text>
</comment>
<protein>
    <submittedName>
        <fullName evidence="1">Uncharacterized protein</fullName>
    </submittedName>
</protein>
<dbReference type="EMBL" id="MU842839">
    <property type="protein sequence ID" value="KAK2031555.1"/>
    <property type="molecule type" value="Genomic_DNA"/>
</dbReference>
<accession>A0AAD9HM49</accession>
<organism evidence="1 2">
    <name type="scientific">Colletotrichum zoysiae</name>
    <dbReference type="NCBI Taxonomy" id="1216348"/>
    <lineage>
        <taxon>Eukaryota</taxon>
        <taxon>Fungi</taxon>
        <taxon>Dikarya</taxon>
        <taxon>Ascomycota</taxon>
        <taxon>Pezizomycotina</taxon>
        <taxon>Sordariomycetes</taxon>
        <taxon>Hypocreomycetidae</taxon>
        <taxon>Glomerellales</taxon>
        <taxon>Glomerellaceae</taxon>
        <taxon>Colletotrichum</taxon>
        <taxon>Colletotrichum graminicola species complex</taxon>
    </lineage>
</organism>
<gene>
    <name evidence="1" type="ORF">LX32DRAFT_267666</name>
</gene>
<dbReference type="Proteomes" id="UP001232148">
    <property type="component" value="Unassembled WGS sequence"/>
</dbReference>
<sequence>MEIPLLAKEAIICMTKHHLIPIMVHLVPPPQTRTFSRSTISSPTPLVFLFLSSFRPPPISLSRHPTNSPPRVVFKSLTLHSSMSSLLPASPNAQDFTQQAAFPEQLASVIRGASR</sequence>